<evidence type="ECO:0000313" key="2">
    <source>
        <dbReference type="Proteomes" id="UP000315540"/>
    </source>
</evidence>
<dbReference type="EMBL" id="VFWZ01000002">
    <property type="protein sequence ID" value="TPN87444.1"/>
    <property type="molecule type" value="Genomic_DNA"/>
</dbReference>
<evidence type="ECO:0000313" key="1">
    <source>
        <dbReference type="EMBL" id="TPN87444.1"/>
    </source>
</evidence>
<dbReference type="Proteomes" id="UP000315540">
    <property type="component" value="Unassembled WGS sequence"/>
</dbReference>
<proteinExistence type="predicted"/>
<dbReference type="OrthoDB" id="1340494at2"/>
<organism evidence="1 2">
    <name type="scientific">Aquimarina algicola</name>
    <dbReference type="NCBI Taxonomy" id="2589995"/>
    <lineage>
        <taxon>Bacteria</taxon>
        <taxon>Pseudomonadati</taxon>
        <taxon>Bacteroidota</taxon>
        <taxon>Flavobacteriia</taxon>
        <taxon>Flavobacteriales</taxon>
        <taxon>Flavobacteriaceae</taxon>
        <taxon>Aquimarina</taxon>
    </lineage>
</organism>
<accession>A0A504J9X0</accession>
<dbReference type="RefSeq" id="WP_140592086.1">
    <property type="nucleotide sequence ID" value="NZ_VFWZ01000002.1"/>
</dbReference>
<reference evidence="1 2" key="1">
    <citation type="submission" date="2019-06" db="EMBL/GenBank/DDBJ databases">
        <authorList>
            <person name="Meng X."/>
        </authorList>
    </citation>
    <scope>NUCLEOTIDE SEQUENCE [LARGE SCALE GENOMIC DNA]</scope>
    <source>
        <strain evidence="1 2">M625</strain>
    </source>
</reference>
<sequence>MSRKTSMTYKNEILEQYQRERGGEMSNYLFEPTRRQIKEACLWLLPRRKEKYDEGILNRFFKFKEGENKSYAIERMKGDKFKPIINFLKGETKSTTPANLELISWLIDFKPRPLSVYLNTEKYTKTETTRQKSMPMKQTYQIPTETEMVEIPDTKVIQKDDRSITIISQINPSLKITTIVSL</sequence>
<comment type="caution">
    <text evidence="1">The sequence shown here is derived from an EMBL/GenBank/DDBJ whole genome shotgun (WGS) entry which is preliminary data.</text>
</comment>
<name>A0A504J9X0_9FLAO</name>
<protein>
    <submittedName>
        <fullName evidence="1">Uncharacterized protein</fullName>
    </submittedName>
</protein>
<keyword evidence="2" id="KW-1185">Reference proteome</keyword>
<gene>
    <name evidence="1" type="ORF">FHK87_07635</name>
</gene>
<dbReference type="AlphaFoldDB" id="A0A504J9X0"/>